<name>A0A8H5WK33_FUSHE</name>
<evidence type="ECO:0000313" key="1">
    <source>
        <dbReference type="EMBL" id="KAF5660889.1"/>
    </source>
</evidence>
<gene>
    <name evidence="1" type="ORF">FHETE_8740</name>
</gene>
<comment type="caution">
    <text evidence="1">The sequence shown here is derived from an EMBL/GenBank/DDBJ whole genome shotgun (WGS) entry which is preliminary data.</text>
</comment>
<sequence length="1272" mass="141969">MDKVRKTYFDPLATTKDRVKEILERLPIGSAHPFSPENKLLCRTKQGIIEIDISNYNEEYFYSTVDLGEMGEVLLRRMAGFREHLSVFNDFQIMQAPAATFKIPIVSGNITILAVSERTPTYYDFCFADEDRNTCCWLARETFSGIKHSGDLLNHQDLLDYVTIDERTLTDKPITVFISGYRETQITRFLGTNPALMVADHVDKILYIIPVPLDKATIRDATLCCPLVIKRDGDSLICSILPTATTEREMMCHSNKTDSPCFAEAIRRADFTLSVPEAGPAQVEEIEGRLAGTALVNSNEALEKRNAILTTDLSAIPSFLSSEDAQTIRFGSSLEFVSSDAQAGEPDKSAVVLPCVFGSQLQGPMLLATGKTPSNVPFVDGKALCAYYEQLESITVIVDERMTDNARNLATGVRLNALFIIKISTNKKPSSNGDVVAMLSSANINAVTALVGPQSLVVSNVGDKFYFYRGLANHKILDTSKLDFGADVTDILKSHTAASLLVPKMSRLINLEKNNTIVLPYSGRAVQHQELSNLFSKLSIEGIKAMHDDITAAVPQLQTLLSQKALEQLSKELVDTLSAKIDKATGSMRSDYIQFISTEFNINDKESVLNKNRKLGELRKLSKETQAALGPVISSLSNMLSSQTTSKRTHDMKRLVRQTQIHNNLEATKSMTFDNMIDLLEKNAEEMGMMLVNIETYPYERLLSKLGSRAINAMHACELDPRILHLDGFDAGIIIQQSQTEHDGPLVSQNGPNHPVLALPYLSSGRGSGSMLAWVCWDEFVNLKSPYQVRWMEKCNEPHIAALRIMMRDTLARAVASREYNFGSGSPEIGHLMSSLLMASMSKLAGMRTTAPVVLDTAEDTVTRLMRGLFGNLMTIAGSGVRPLSMVWQMFGLESQYDVPTSAADWVWYENVVELYPYTGWPLRQFHNNVAKLLDKIILRVITKNENTDNIKVNRVADMAHFCKLRNIQLEHCRTLMTIFQRMLTSDKLDVPAIATRLLDNIPGQLEKQTSGFTKMIQYVEHLSKGGARRPADDLVYASVYTKRSASFKKLKTAVAKACQRKDWDTAKTSCQGILDRHLKIATWWKIDPEKLKVQNLQSYRELIDADVSEDADQVTKNKTKKIVGRIMDDAEKRRVPWQVGKDAAKNGAEPLDLDFVEEMLTGKRPGSTDGEEVEEKDVVVAETIDEDSFAQFKTSLAPRFISTMEKALTAEDVCTITGVPVSTMQVFVKALNPEFKWEDLGQQFKIVVLGLLKERSNRVESRPAARMLRMK</sequence>
<reference evidence="1 2" key="1">
    <citation type="submission" date="2020-05" db="EMBL/GenBank/DDBJ databases">
        <title>Identification and distribution of gene clusters putatively required for synthesis of sphingolipid metabolism inhibitors in phylogenetically diverse species of the filamentous fungus Fusarium.</title>
        <authorList>
            <person name="Kim H.-S."/>
            <person name="Busman M."/>
            <person name="Brown D.W."/>
            <person name="Divon H."/>
            <person name="Uhlig S."/>
            <person name="Proctor R.H."/>
        </authorList>
    </citation>
    <scope>NUCLEOTIDE SEQUENCE [LARGE SCALE GENOMIC DNA]</scope>
    <source>
        <strain evidence="1 2">NRRL 20693</strain>
    </source>
</reference>
<evidence type="ECO:0000313" key="2">
    <source>
        <dbReference type="Proteomes" id="UP000567885"/>
    </source>
</evidence>
<dbReference type="OrthoDB" id="10000387at2759"/>
<dbReference type="EMBL" id="JAAGWQ010000188">
    <property type="protein sequence ID" value="KAF5660889.1"/>
    <property type="molecule type" value="Genomic_DNA"/>
</dbReference>
<accession>A0A8H5WK33</accession>
<dbReference type="Proteomes" id="UP000567885">
    <property type="component" value="Unassembled WGS sequence"/>
</dbReference>
<dbReference type="AlphaFoldDB" id="A0A8H5WK33"/>
<protein>
    <submittedName>
        <fullName evidence="1">Uncharacterized protein</fullName>
    </submittedName>
</protein>
<keyword evidence="2" id="KW-1185">Reference proteome</keyword>
<organism evidence="1 2">
    <name type="scientific">Fusarium heterosporum</name>
    <dbReference type="NCBI Taxonomy" id="42747"/>
    <lineage>
        <taxon>Eukaryota</taxon>
        <taxon>Fungi</taxon>
        <taxon>Dikarya</taxon>
        <taxon>Ascomycota</taxon>
        <taxon>Pezizomycotina</taxon>
        <taxon>Sordariomycetes</taxon>
        <taxon>Hypocreomycetidae</taxon>
        <taxon>Hypocreales</taxon>
        <taxon>Nectriaceae</taxon>
        <taxon>Fusarium</taxon>
        <taxon>Fusarium heterosporum species complex</taxon>
    </lineage>
</organism>
<proteinExistence type="predicted"/>